<evidence type="ECO:0000313" key="4">
    <source>
        <dbReference type="EMBL" id="KEZ79209.1"/>
    </source>
</evidence>
<feature type="domain" description="DUF2059" evidence="3">
    <location>
        <begin position="134"/>
        <end position="188"/>
    </location>
</feature>
<dbReference type="OrthoDB" id="490569at2"/>
<protein>
    <recommendedName>
        <fullName evidence="3">DUF2059 domain-containing protein</fullName>
    </recommendedName>
</protein>
<dbReference type="Proteomes" id="UP000028302">
    <property type="component" value="Unassembled WGS sequence"/>
</dbReference>
<feature type="chain" id="PRO_5001776815" description="DUF2059 domain-containing protein" evidence="2">
    <location>
        <begin position="42"/>
        <end position="210"/>
    </location>
</feature>
<evidence type="ECO:0000313" key="5">
    <source>
        <dbReference type="Proteomes" id="UP000028302"/>
    </source>
</evidence>
<comment type="caution">
    <text evidence="4">The sequence shown here is derived from an EMBL/GenBank/DDBJ whole genome shotgun (WGS) entry which is preliminary data.</text>
</comment>
<evidence type="ECO:0000259" key="3">
    <source>
        <dbReference type="Pfam" id="PF09832"/>
    </source>
</evidence>
<name>A0A084IR75_SALHC</name>
<sequence>MTTWVLHKRHNRRDNRSRAGARALARVVLLAVFAMPVAAWAADSGAQGNAPNASTTPSAAATDQSKEQLIRTLVNLTDTPEVQALFSQELINRVSSAISMFGPTLNPQTMNVISQQTRAVVSEHINDGDALYSVLAPVYEKHFNLIELNQLVQFYKSPLGQKLVNTSPELMSETMDLGSQWGLSLVPEIVQRVRAQLNAQNADSSDTTAR</sequence>
<feature type="signal peptide" evidence="2">
    <location>
        <begin position="1"/>
        <end position="41"/>
    </location>
</feature>
<feature type="region of interest" description="Disordered" evidence="1">
    <location>
        <begin position="44"/>
        <end position="64"/>
    </location>
</feature>
<accession>A0A084IR75</accession>
<keyword evidence="2" id="KW-0732">Signal</keyword>
<dbReference type="InterPro" id="IPR018637">
    <property type="entry name" value="DUF2059"/>
</dbReference>
<feature type="compositionally biased region" description="Low complexity" evidence="1">
    <location>
        <begin position="49"/>
        <end position="62"/>
    </location>
</feature>
<dbReference type="Pfam" id="PF09832">
    <property type="entry name" value="DUF2059"/>
    <property type="match status" value="1"/>
</dbReference>
<organism evidence="4 5">
    <name type="scientific">Salinisphaera hydrothermalis (strain C41B8)</name>
    <dbReference type="NCBI Taxonomy" id="1304275"/>
    <lineage>
        <taxon>Bacteria</taxon>
        <taxon>Pseudomonadati</taxon>
        <taxon>Pseudomonadota</taxon>
        <taxon>Gammaproteobacteria</taxon>
        <taxon>Salinisphaerales</taxon>
        <taxon>Salinisphaeraceae</taxon>
        <taxon>Salinisphaera</taxon>
    </lineage>
</organism>
<dbReference type="AlphaFoldDB" id="A0A084IR75"/>
<dbReference type="PATRIC" id="fig|1304275.5.peg.124"/>
<reference evidence="4 5" key="1">
    <citation type="submission" date="2013-03" db="EMBL/GenBank/DDBJ databases">
        <title>Salinisphaera hydrothermalis C41B8 Genome Sequencing.</title>
        <authorList>
            <person name="Li C."/>
            <person name="Lai Q."/>
            <person name="Shao Z."/>
        </authorList>
    </citation>
    <scope>NUCLEOTIDE SEQUENCE [LARGE SCALE GENOMIC DNA]</scope>
    <source>
        <strain evidence="4 5">C41B8</strain>
    </source>
</reference>
<dbReference type="EMBL" id="APNK01000001">
    <property type="protein sequence ID" value="KEZ79209.1"/>
    <property type="molecule type" value="Genomic_DNA"/>
</dbReference>
<proteinExistence type="predicted"/>
<evidence type="ECO:0000256" key="1">
    <source>
        <dbReference type="SAM" id="MobiDB-lite"/>
    </source>
</evidence>
<dbReference type="RefSeq" id="WP_084188348.1">
    <property type="nucleotide sequence ID" value="NZ_APNK01000001.1"/>
</dbReference>
<keyword evidence="5" id="KW-1185">Reference proteome</keyword>
<gene>
    <name evidence="4" type="ORF">C41B8_00630</name>
</gene>
<dbReference type="STRING" id="1304275.C41B8_00630"/>
<evidence type="ECO:0000256" key="2">
    <source>
        <dbReference type="SAM" id="SignalP"/>
    </source>
</evidence>
<dbReference type="eggNOG" id="COG3184">
    <property type="taxonomic scope" value="Bacteria"/>
</dbReference>